<dbReference type="Pfam" id="PF13286">
    <property type="entry name" value="HD_assoc"/>
    <property type="match status" value="1"/>
</dbReference>
<evidence type="ECO:0000313" key="5">
    <source>
        <dbReference type="Proteomes" id="UP000018211"/>
    </source>
</evidence>
<comment type="function">
    <text evidence="2">dGTPase preferentially hydrolyzes dGTP over the other canonical NTPs.</text>
</comment>
<dbReference type="SUPFAM" id="SSF109604">
    <property type="entry name" value="HD-domain/PDEase-like"/>
    <property type="match status" value="1"/>
</dbReference>
<keyword evidence="2" id="KW-0460">Magnesium</keyword>
<evidence type="ECO:0000256" key="2">
    <source>
        <dbReference type="HAMAP-Rule" id="MF_00030"/>
    </source>
</evidence>
<dbReference type="GO" id="GO:0008832">
    <property type="term" value="F:dGTPase activity"/>
    <property type="evidence" value="ECO:0007669"/>
    <property type="project" value="UniProtKB-UniRule"/>
</dbReference>
<comment type="catalytic activity">
    <reaction evidence="2">
        <text>dGTP + H2O = 2'-deoxyguanosine + triphosphate + H(+)</text>
        <dbReference type="Rhea" id="RHEA:15193"/>
        <dbReference type="ChEBI" id="CHEBI:15377"/>
        <dbReference type="ChEBI" id="CHEBI:15378"/>
        <dbReference type="ChEBI" id="CHEBI:17172"/>
        <dbReference type="ChEBI" id="CHEBI:18036"/>
        <dbReference type="ChEBI" id="CHEBI:61429"/>
        <dbReference type="EC" id="3.1.5.1"/>
    </reaction>
</comment>
<dbReference type="HAMAP" id="MF_00030">
    <property type="entry name" value="dGTPase_type1"/>
    <property type="match status" value="1"/>
</dbReference>
<dbReference type="PANTHER" id="PTHR11373:SF32">
    <property type="entry name" value="DEOXYGUANOSINETRIPHOSPHATE TRIPHOSPHOHYDROLASE"/>
    <property type="match status" value="1"/>
</dbReference>
<evidence type="ECO:0000313" key="4">
    <source>
        <dbReference type="EMBL" id="CCO45926.1"/>
    </source>
</evidence>
<comment type="caution">
    <text evidence="2">As this bacterium is not an Enterobacterale, this protein may not have a true dGTPase activity.</text>
</comment>
<comment type="similarity">
    <text evidence="2">Belongs to the dGTPase family. Type 1 subfamily.</text>
</comment>
<name>A0AAV2VNA7_9VIBR</name>
<dbReference type="RefSeq" id="WP_022549896.1">
    <property type="nucleotide sequence ID" value="NZ_LK391965.1"/>
</dbReference>
<dbReference type="Gene3D" id="1.10.3210.10">
    <property type="entry name" value="Hypothetical protein af1432"/>
    <property type="match status" value="2"/>
</dbReference>
<protein>
    <recommendedName>
        <fullName evidence="2">Probable deoxyguanosinetriphosphate triphosphohydrolase</fullName>
        <shortName evidence="2">dGTP triphosphohydrolase</shortName>
        <shortName evidence="2">dGTPase</shortName>
        <ecNumber evidence="2">3.1.5.1</ecNumber>
    </recommendedName>
</protein>
<dbReference type="Pfam" id="PF01966">
    <property type="entry name" value="HD"/>
    <property type="match status" value="1"/>
</dbReference>
<dbReference type="InterPro" id="IPR026875">
    <property type="entry name" value="PHydrolase_assoc_dom"/>
</dbReference>
<dbReference type="NCBIfam" id="TIGR01353">
    <property type="entry name" value="dGTP_triPase"/>
    <property type="match status" value="1"/>
</dbReference>
<dbReference type="CDD" id="cd00077">
    <property type="entry name" value="HDc"/>
    <property type="match status" value="1"/>
</dbReference>
<organism evidence="4 5">
    <name type="scientific">Vibrio nigripulchritudo SOn1</name>
    <dbReference type="NCBI Taxonomy" id="1238450"/>
    <lineage>
        <taxon>Bacteria</taxon>
        <taxon>Pseudomonadati</taxon>
        <taxon>Pseudomonadota</taxon>
        <taxon>Gammaproteobacteria</taxon>
        <taxon>Vibrionales</taxon>
        <taxon>Vibrionaceae</taxon>
        <taxon>Vibrio</taxon>
    </lineage>
</organism>
<dbReference type="PANTHER" id="PTHR11373">
    <property type="entry name" value="DEOXYNUCLEOSIDE TRIPHOSPHATE TRIPHOSPHOHYDROLASE"/>
    <property type="match status" value="1"/>
</dbReference>
<dbReference type="Gene3D" id="1.10.3550.10">
    <property type="entry name" value="eoxyguanosinetriphosphate triphosphohydrolase domain-like"/>
    <property type="match status" value="1"/>
</dbReference>
<comment type="cofactor">
    <cofactor evidence="2">
        <name>Mg(2+)</name>
        <dbReference type="ChEBI" id="CHEBI:18420"/>
    </cofactor>
</comment>
<keyword evidence="1 2" id="KW-0378">Hydrolase</keyword>
<dbReference type="GO" id="GO:0000287">
    <property type="term" value="F:magnesium ion binding"/>
    <property type="evidence" value="ECO:0007669"/>
    <property type="project" value="UniProtKB-UniRule"/>
</dbReference>
<dbReference type="SMART" id="SM00471">
    <property type="entry name" value="HDc"/>
    <property type="match status" value="1"/>
</dbReference>
<dbReference type="NCBIfam" id="NF003429">
    <property type="entry name" value="PRK04926.1"/>
    <property type="match status" value="1"/>
</dbReference>
<accession>A0AAV2VNA7</accession>
<dbReference type="InterPro" id="IPR006261">
    <property type="entry name" value="dGTPase"/>
</dbReference>
<dbReference type="EC" id="3.1.5.1" evidence="2"/>
<reference evidence="4 5" key="1">
    <citation type="journal article" date="2013" name="ISME J.">
        <title>Comparative genomics of pathogenic lineages of Vibrio nigripulchritudo identifies virulence-associated traits.</title>
        <authorList>
            <person name="Goudenege D."/>
            <person name="Labreuche Y."/>
            <person name="Krin E."/>
            <person name="Ansquer D."/>
            <person name="Mangenot S."/>
            <person name="Calteau A."/>
            <person name="Medigue C."/>
            <person name="Mazel D."/>
            <person name="Polz M.F."/>
            <person name="Le Roux F."/>
        </authorList>
    </citation>
    <scope>NUCLEOTIDE SEQUENCE [LARGE SCALE GENOMIC DNA]</scope>
    <source>
        <strain evidence="4 5">SOn1</strain>
    </source>
</reference>
<dbReference type="InterPro" id="IPR027432">
    <property type="entry name" value="dGTP_triphosphohydrolase_C"/>
</dbReference>
<proteinExistence type="inferred from homology"/>
<dbReference type="InterPro" id="IPR050135">
    <property type="entry name" value="dGTPase-like"/>
</dbReference>
<comment type="caution">
    <text evidence="4">The sequence shown here is derived from an EMBL/GenBank/DDBJ whole genome shotgun (WGS) entry which is preliminary data.</text>
</comment>
<evidence type="ECO:0000256" key="1">
    <source>
        <dbReference type="ARBA" id="ARBA00022801"/>
    </source>
</evidence>
<sequence length="493" mass="56893">MTINFRRKFRWFRTYQTPATYYSGEDIYLSTYESDRGRIINSAAIRRLQQKTQVFPLERNASVRSRLTHSLEVQQNGRYITQKIFDALTEQNLLEQYGLTGLEREFESIVEMSCLMHDIGNPPFGHFGEKAIIDWFETNLTQLVSNNNLDLNQQMIRDLCSFEGNAQAIRLVHTLLNLGLTYTQVSGILKYTRRGDEIKPNGGDEYLAYLRKKVGYYISEQPYIADLMSALDIDQYCRSPFSYIMEAADDISYGLADLEDAVEKGIISIQGLKSALIEEYLTVRNELEIDSETNLMASIIEESEAKASSNPESLFFVMMRVGVGIYLIPHARDIFIANIDEIYEGTFNRALLEDGSDKHAIIETMKNVAAKYAFSHKEVEARELQGYQIIKGLLDTYSPILSLTYEQFERVRNGDKKAPLYASRLYKKLPKKHVYAYEKAIQSSSYIEKLPHKADSKSWEFYFRVRLIQDYISGMTDQFAFDEYRAFSIIDSL</sequence>
<feature type="domain" description="HD" evidence="3">
    <location>
        <begin position="66"/>
        <end position="254"/>
    </location>
</feature>
<evidence type="ECO:0000259" key="3">
    <source>
        <dbReference type="PROSITE" id="PS51831"/>
    </source>
</evidence>
<gene>
    <name evidence="2 4" type="primary">dgt</name>
    <name evidence="4" type="ORF">VIBNISOn1_1610048</name>
</gene>
<dbReference type="GO" id="GO:0006203">
    <property type="term" value="P:dGTP catabolic process"/>
    <property type="evidence" value="ECO:0007669"/>
    <property type="project" value="InterPro"/>
</dbReference>
<dbReference type="InterPro" id="IPR003607">
    <property type="entry name" value="HD/PDEase_dom"/>
</dbReference>
<dbReference type="AlphaFoldDB" id="A0AAV2VNA7"/>
<dbReference type="PROSITE" id="PS51831">
    <property type="entry name" value="HD"/>
    <property type="match status" value="1"/>
</dbReference>
<dbReference type="Proteomes" id="UP000018211">
    <property type="component" value="Unassembled WGS sequence"/>
</dbReference>
<dbReference type="InterPro" id="IPR006674">
    <property type="entry name" value="HD_domain"/>
</dbReference>
<dbReference type="EMBL" id="CAOF01000070">
    <property type="protein sequence ID" value="CCO45926.1"/>
    <property type="molecule type" value="Genomic_DNA"/>
</dbReference>
<dbReference type="InterPro" id="IPR020779">
    <property type="entry name" value="dNTPase_1"/>
</dbReference>